<proteinExistence type="inferred from homology"/>
<dbReference type="GO" id="GO:0003684">
    <property type="term" value="F:damaged DNA binding"/>
    <property type="evidence" value="ECO:0007669"/>
    <property type="project" value="InterPro"/>
</dbReference>
<feature type="domain" description="Rad4 beta-hairpin" evidence="9">
    <location>
        <begin position="769"/>
        <end position="846"/>
    </location>
</feature>
<feature type="compositionally biased region" description="Polar residues" evidence="6">
    <location>
        <begin position="48"/>
        <end position="57"/>
    </location>
</feature>
<evidence type="ECO:0000259" key="8">
    <source>
        <dbReference type="SMART" id="SM01031"/>
    </source>
</evidence>
<comment type="similarity">
    <text evidence="2">Belongs to the XPC family.</text>
</comment>
<keyword evidence="4" id="KW-0234">DNA repair</keyword>
<dbReference type="InterPro" id="IPR018326">
    <property type="entry name" value="Rad4_beta-hairpin_dom1"/>
</dbReference>
<dbReference type="GO" id="GO:0006298">
    <property type="term" value="P:mismatch repair"/>
    <property type="evidence" value="ECO:0007669"/>
    <property type="project" value="TreeGrafter"/>
</dbReference>
<feature type="region of interest" description="Disordered" evidence="6">
    <location>
        <begin position="456"/>
        <end position="492"/>
    </location>
</feature>
<keyword evidence="3" id="KW-0227">DNA damage</keyword>
<gene>
    <name evidence="10" type="ORF">TWF696_004086</name>
</gene>
<feature type="domain" description="Rad4 beta-hairpin" evidence="7">
    <location>
        <begin position="642"/>
        <end position="697"/>
    </location>
</feature>
<dbReference type="GO" id="GO:0000111">
    <property type="term" value="C:nucleotide-excision repair factor 2 complex"/>
    <property type="evidence" value="ECO:0007669"/>
    <property type="project" value="TreeGrafter"/>
</dbReference>
<dbReference type="Gene3D" id="3.30.60.290">
    <property type="entry name" value="Rad4, beta-hairpin domain BHD2"/>
    <property type="match status" value="1"/>
</dbReference>
<evidence type="ECO:0000256" key="4">
    <source>
        <dbReference type="ARBA" id="ARBA00023204"/>
    </source>
</evidence>
<evidence type="ECO:0000256" key="1">
    <source>
        <dbReference type="ARBA" id="ARBA00004123"/>
    </source>
</evidence>
<sequence length="1229" mass="135654">MHSTYILEDSHPPLDDATPSTITSPSVFNLTATIARPRLCSPAHHQAPHTSSNQHSHQLPRDRQNPPTAMQRKLPPRRPATARGHCQPASPGAGSDMPANRFSDIPAEYREMLADNVREARDAATTSQSSQRQQSPSSTGEAAPKRKKPLTRRTAAPAPAASSPATKGGEAPPLPTTGRGGEKNDDDENDTPRITGSLKGKGPAVQAASPEAATTDFAQESGSSEEESDSSASEFGSDGEVEWETVDLSNIKPKDRGSEGPVVFELTAAEPQTGGRKATRTAPTPVERKIRLEVHKLHLLCLLSHAHTRSRFCSDAQVQAAVLPLLSRQTVAELNDTSLLQATVFRQGLANAAAAFRRAFKITRPGARKALWGNIPASFDAMWGDAPMGLEEFRRAAKARSGSRDLAVQLFCAMLRRAGLETRLVCSLQPLSYHFKGKYGVEQTPRKGLSLVEEDKNDYHTSDEEDDGDDGGKFAGNVNKTFGGPGRANFRAAPVAPRRTGGAASSLAKAAKKRRAKQVVVHDPALPIWWVEVFDEPHQEWITVDLFTGIVRNLRSLEPPMADAWENEMAYVVAFDGDHKVRDVTVKYVKHFNSHTRTLRVEATLDGDKWWQKALRPFSRPKYLPPLARDQIEDGMMNTMLLREGIPTSLAAMKNHPVFAIEEQLRQNEVIWPKVSCGTMPGKNKRPVPVYRRQDVKQVKTATQWYMLGREIKAGAQPLKHKKARAARRRATPDDEFAADDDGESQDTGMYSYDQTIKYQPEPCIGPLVPRNAFGNIDLYVPSMLPAGGVHIPHKLARIAANFLGIGDDVADAVTGFDFRTGGKSTPVITGVVAAVEHEDAIWAMIESIEREQEVEEAEKLRVTVLNLWRRFLLVLRIKERVDEYAEDDEEDVVTSKEMEEPHTEAADATTPADDGEPAAAGGFFTTDIEEFAGNTMRGEAKRKREVEEQEMLNQAKARRKRLAELQQQQQQQQHQQQQQRQQQQQQTHTFRERKSTFGFRGSKISETQTAASDSDSDDSDLESVWEEYDPRMFEDAGPPAEADLHGRTYDDAYADAYGTNFAPNASDERPLTVSARRKRKFVDVDKDHDGADDRSSKSASSPAGRKRTEQMEIEEFGGGFLADGTSGGGFIVEEEASGGGFIVEYEAPATPTGSLKRARDEESGTESVKKQKQKQEHTSAIHNDEAHEEEQQSEDLEEELSGHDDGEGKEGGEDFDFEYEDAGWTSEG</sequence>
<feature type="region of interest" description="Disordered" evidence="6">
    <location>
        <begin position="119"/>
        <end position="261"/>
    </location>
</feature>
<accession>A0AAV9V8T2</accession>
<dbReference type="InterPro" id="IPR042488">
    <property type="entry name" value="Rad4_BHD3_sf"/>
</dbReference>
<comment type="subcellular location">
    <subcellularLocation>
        <location evidence="1">Nucleus</location>
    </subcellularLocation>
</comment>
<dbReference type="PANTHER" id="PTHR12135">
    <property type="entry name" value="DNA REPAIR PROTEIN XP-C / RAD4"/>
    <property type="match status" value="1"/>
</dbReference>
<comment type="caution">
    <text evidence="10">The sequence shown here is derived from an EMBL/GenBank/DDBJ whole genome shotgun (WGS) entry which is preliminary data.</text>
</comment>
<dbReference type="GO" id="GO:0006289">
    <property type="term" value="P:nucleotide-excision repair"/>
    <property type="evidence" value="ECO:0007669"/>
    <property type="project" value="InterPro"/>
</dbReference>
<feature type="region of interest" description="Disordered" evidence="6">
    <location>
        <begin position="42"/>
        <end position="101"/>
    </location>
</feature>
<dbReference type="SMART" id="SM01030">
    <property type="entry name" value="BHD_1"/>
    <property type="match status" value="1"/>
</dbReference>
<feature type="compositionally biased region" description="Gly residues" evidence="6">
    <location>
        <begin position="1117"/>
        <end position="1131"/>
    </location>
</feature>
<evidence type="ECO:0000256" key="6">
    <source>
        <dbReference type="SAM" id="MobiDB-lite"/>
    </source>
</evidence>
<feature type="compositionally biased region" description="Low complexity" evidence="6">
    <location>
        <begin position="907"/>
        <end position="922"/>
    </location>
</feature>
<dbReference type="SMART" id="SM01031">
    <property type="entry name" value="BHD_2"/>
    <property type="match status" value="1"/>
</dbReference>
<feature type="region of interest" description="Disordered" evidence="6">
    <location>
        <begin position="937"/>
        <end position="1229"/>
    </location>
</feature>
<name>A0AAV9V8T2_9PEZI</name>
<dbReference type="Gene3D" id="3.90.260.10">
    <property type="entry name" value="Transglutaminase-like"/>
    <property type="match status" value="1"/>
</dbReference>
<feature type="compositionally biased region" description="Low complexity" evidence="6">
    <location>
        <begin position="125"/>
        <end position="139"/>
    </location>
</feature>
<dbReference type="InterPro" id="IPR004583">
    <property type="entry name" value="DNA_repair_Rad4"/>
</dbReference>
<feature type="compositionally biased region" description="Acidic residues" evidence="6">
    <location>
        <begin position="1015"/>
        <end position="1028"/>
    </location>
</feature>
<dbReference type="Pfam" id="PF03835">
    <property type="entry name" value="Rad4"/>
    <property type="match status" value="1"/>
</dbReference>
<feature type="compositionally biased region" description="Basic and acidic residues" evidence="6">
    <location>
        <begin position="1158"/>
        <end position="1186"/>
    </location>
</feature>
<dbReference type="InterPro" id="IPR038765">
    <property type="entry name" value="Papain-like_cys_pep_sf"/>
</dbReference>
<dbReference type="Pfam" id="PF10404">
    <property type="entry name" value="BHD_2"/>
    <property type="match status" value="1"/>
</dbReference>
<feature type="compositionally biased region" description="Low complexity" evidence="6">
    <location>
        <begin position="967"/>
        <end position="987"/>
    </location>
</feature>
<feature type="compositionally biased region" description="Acidic residues" evidence="6">
    <location>
        <begin position="734"/>
        <end position="745"/>
    </location>
</feature>
<dbReference type="InterPro" id="IPR018327">
    <property type="entry name" value="BHD_2"/>
</dbReference>
<feature type="compositionally biased region" description="Basic and acidic residues" evidence="6">
    <location>
        <begin position="1201"/>
        <end position="1213"/>
    </location>
</feature>
<evidence type="ECO:0000256" key="2">
    <source>
        <dbReference type="ARBA" id="ARBA00009525"/>
    </source>
</evidence>
<dbReference type="Proteomes" id="UP001375240">
    <property type="component" value="Unassembled WGS sequence"/>
</dbReference>
<dbReference type="SMART" id="SM01032">
    <property type="entry name" value="BHD_3"/>
    <property type="match status" value="1"/>
</dbReference>
<evidence type="ECO:0000259" key="7">
    <source>
        <dbReference type="SMART" id="SM01030"/>
    </source>
</evidence>
<dbReference type="InterPro" id="IPR018325">
    <property type="entry name" value="Rad4/PNGase_transGLS-fold"/>
</dbReference>
<dbReference type="EMBL" id="JAVHNQ010000002">
    <property type="protein sequence ID" value="KAK6354958.1"/>
    <property type="molecule type" value="Genomic_DNA"/>
</dbReference>
<evidence type="ECO:0000313" key="11">
    <source>
        <dbReference type="Proteomes" id="UP001375240"/>
    </source>
</evidence>
<keyword evidence="11" id="KW-1185">Reference proteome</keyword>
<dbReference type="Gene3D" id="3.30.70.2460">
    <property type="entry name" value="Rad4, beta-hairpin domain BHD3"/>
    <property type="match status" value="1"/>
</dbReference>
<dbReference type="GO" id="GO:0003697">
    <property type="term" value="F:single-stranded DNA binding"/>
    <property type="evidence" value="ECO:0007669"/>
    <property type="project" value="TreeGrafter"/>
</dbReference>
<dbReference type="Pfam" id="PF10403">
    <property type="entry name" value="BHD_1"/>
    <property type="match status" value="1"/>
</dbReference>
<dbReference type="Pfam" id="PF10405">
    <property type="entry name" value="BHD_3"/>
    <property type="match status" value="1"/>
</dbReference>
<feature type="region of interest" description="Disordered" evidence="6">
    <location>
        <begin position="887"/>
        <end position="922"/>
    </location>
</feature>
<feature type="domain" description="Rad4 beta-hairpin" evidence="8">
    <location>
        <begin position="699"/>
        <end position="762"/>
    </location>
</feature>
<feature type="compositionally biased region" description="Basic residues" evidence="6">
    <location>
        <begin position="719"/>
        <end position="730"/>
    </location>
</feature>
<organism evidence="10 11">
    <name type="scientific">Orbilia brochopaga</name>
    <dbReference type="NCBI Taxonomy" id="3140254"/>
    <lineage>
        <taxon>Eukaryota</taxon>
        <taxon>Fungi</taxon>
        <taxon>Dikarya</taxon>
        <taxon>Ascomycota</taxon>
        <taxon>Pezizomycotina</taxon>
        <taxon>Orbiliomycetes</taxon>
        <taxon>Orbiliales</taxon>
        <taxon>Orbiliaceae</taxon>
        <taxon>Orbilia</taxon>
    </lineage>
</organism>
<dbReference type="InterPro" id="IPR036985">
    <property type="entry name" value="Transglutaminase-like_sf"/>
</dbReference>
<feature type="compositionally biased region" description="Low complexity" evidence="6">
    <location>
        <begin position="152"/>
        <end position="166"/>
    </location>
</feature>
<dbReference type="PANTHER" id="PTHR12135:SF0">
    <property type="entry name" value="DNA REPAIR PROTEIN COMPLEMENTING XP-C CELLS"/>
    <property type="match status" value="1"/>
</dbReference>
<dbReference type="SUPFAM" id="SSF54001">
    <property type="entry name" value="Cysteine proteinases"/>
    <property type="match status" value="1"/>
</dbReference>
<dbReference type="AlphaFoldDB" id="A0AAV9V8T2"/>
<dbReference type="GO" id="GO:0071942">
    <property type="term" value="C:XPC complex"/>
    <property type="evidence" value="ECO:0007669"/>
    <property type="project" value="TreeGrafter"/>
</dbReference>
<dbReference type="InterPro" id="IPR018328">
    <property type="entry name" value="Rad4_beta-hairpin_dom3"/>
</dbReference>
<evidence type="ECO:0000259" key="9">
    <source>
        <dbReference type="SMART" id="SM01032"/>
    </source>
</evidence>
<feature type="region of interest" description="Disordered" evidence="6">
    <location>
        <begin position="1"/>
        <end position="22"/>
    </location>
</feature>
<evidence type="ECO:0000313" key="10">
    <source>
        <dbReference type="EMBL" id="KAK6354958.1"/>
    </source>
</evidence>
<reference evidence="10 11" key="1">
    <citation type="submission" date="2019-10" db="EMBL/GenBank/DDBJ databases">
        <authorList>
            <person name="Palmer J.M."/>
        </authorList>
    </citation>
    <scope>NUCLEOTIDE SEQUENCE [LARGE SCALE GENOMIC DNA]</scope>
    <source>
        <strain evidence="10 11">TWF696</strain>
    </source>
</reference>
<feature type="region of interest" description="Disordered" evidence="6">
    <location>
        <begin position="718"/>
        <end position="747"/>
    </location>
</feature>
<protein>
    <submittedName>
        <fullName evidence="10">Uncharacterized protein</fullName>
    </submittedName>
</protein>
<feature type="compositionally biased region" description="Acidic residues" evidence="6">
    <location>
        <begin position="1187"/>
        <end position="1200"/>
    </location>
</feature>
<dbReference type="Gene3D" id="2.20.20.110">
    <property type="entry name" value="Rad4, beta-hairpin domain BHD1"/>
    <property type="match status" value="1"/>
</dbReference>
<evidence type="ECO:0000256" key="5">
    <source>
        <dbReference type="ARBA" id="ARBA00023242"/>
    </source>
</evidence>
<dbReference type="GO" id="GO:0005737">
    <property type="term" value="C:cytoplasm"/>
    <property type="evidence" value="ECO:0007669"/>
    <property type="project" value="TreeGrafter"/>
</dbReference>
<keyword evidence="5" id="KW-0539">Nucleus</keyword>
<feature type="compositionally biased region" description="Basic and acidic residues" evidence="6">
    <location>
        <begin position="1082"/>
        <end position="1097"/>
    </location>
</feature>
<feature type="compositionally biased region" description="Basic and acidic residues" evidence="6">
    <location>
        <begin position="894"/>
        <end position="906"/>
    </location>
</feature>
<evidence type="ECO:0000256" key="3">
    <source>
        <dbReference type="ARBA" id="ARBA00022763"/>
    </source>
</evidence>